<dbReference type="PANTHER" id="PTHR46169:SF29">
    <property type="entry name" value="DNA REPLICATION-RELATED ELEMENT FACTOR, ISOFORM A"/>
    <property type="match status" value="1"/>
</dbReference>
<reference evidence="1 2" key="1">
    <citation type="journal article" date="2023" name="BMC Biol.">
        <title>The compact genome of the sponge Oopsacas minuta (Hexactinellida) is lacking key metazoan core genes.</title>
        <authorList>
            <person name="Santini S."/>
            <person name="Schenkelaars Q."/>
            <person name="Jourda C."/>
            <person name="Duchesne M."/>
            <person name="Belahbib H."/>
            <person name="Rocher C."/>
            <person name="Selva M."/>
            <person name="Riesgo A."/>
            <person name="Vervoort M."/>
            <person name="Leys S.P."/>
            <person name="Kodjabachian L."/>
            <person name="Le Bivic A."/>
            <person name="Borchiellini C."/>
            <person name="Claverie J.M."/>
            <person name="Renard E."/>
        </authorList>
    </citation>
    <scope>NUCLEOTIDE SEQUENCE [LARGE SCALE GENOMIC DNA]</scope>
    <source>
        <strain evidence="1">SPO-2</strain>
    </source>
</reference>
<protein>
    <submittedName>
        <fullName evidence="1">Uncharacterized protein</fullName>
    </submittedName>
</protein>
<sequence length="573" mass="64439">MASQSIIIDGEINEVELSRKTNPKGRAASLANLRVGQPKGPMWSLLRCDDKKSFQIGTKVSHMVACIGSVLYSEDSLFFPSPSQDDWVSPPSLLKSKFLKTSAENTSAKNSFGKRGITHIGVCTLVKANSTQTRKIIDHLLNQCHFKENLKERYPLQISRLEHQEVSSTEFDGHTSICNTFLPLQPPNTLGGFPSSPPTDPQVIIIEDLAGKFAVQLSLPEDGFDLNIVKQFLTTISPHCPLPSTHRLRSVIIPRLYQRAKLEIEDSIITWKSAQIAVDTWLDPSRRSVTYASLLRPLFDPALLHDSEEIEIRNTLYDYMFAPGEPRDHEYYGIQLLQWTKAVSERLKTPVVSFICDGDAALLKGARYARSLCNSKLKQGPPFIVRCFAHLLNLLCHDIINVLGAKVIIKHAGNLSGFFRRGGEENCSLPRKIATMTDVRWNSAYELLDSVAANRHYIEESSRRKKLAPLISDIILSTEFWYGVRKLLEVIRPVCIALNIMQTDSIKFGENIGIIVGISLAFGYCSITKMDKFRVISKCETRLDLLMSEDPNLEKLDTVYMQQDIFAILVIEE</sequence>
<accession>A0AAV7KFL6</accession>
<dbReference type="GO" id="GO:0006357">
    <property type="term" value="P:regulation of transcription by RNA polymerase II"/>
    <property type="evidence" value="ECO:0007669"/>
    <property type="project" value="TreeGrafter"/>
</dbReference>
<keyword evidence="2" id="KW-1185">Reference proteome</keyword>
<gene>
    <name evidence="1" type="ORF">LOD99_14586</name>
</gene>
<dbReference type="PANTHER" id="PTHR46169">
    <property type="entry name" value="DNA REPLICATION-RELATED ELEMENT FACTOR, ISOFORM A"/>
    <property type="match status" value="1"/>
</dbReference>
<name>A0AAV7KFL6_9METZ</name>
<dbReference type="InterPro" id="IPR052717">
    <property type="entry name" value="Vacuolar_transposase_reg"/>
</dbReference>
<dbReference type="GO" id="GO:0005634">
    <property type="term" value="C:nucleus"/>
    <property type="evidence" value="ECO:0007669"/>
    <property type="project" value="TreeGrafter"/>
</dbReference>
<comment type="caution">
    <text evidence="1">The sequence shown here is derived from an EMBL/GenBank/DDBJ whole genome shotgun (WGS) entry which is preliminary data.</text>
</comment>
<dbReference type="SUPFAM" id="SSF53098">
    <property type="entry name" value="Ribonuclease H-like"/>
    <property type="match status" value="1"/>
</dbReference>
<proteinExistence type="predicted"/>
<evidence type="ECO:0000313" key="1">
    <source>
        <dbReference type="EMBL" id="KAI6659663.1"/>
    </source>
</evidence>
<evidence type="ECO:0000313" key="2">
    <source>
        <dbReference type="Proteomes" id="UP001165289"/>
    </source>
</evidence>
<dbReference type="EMBL" id="JAKMXF010000055">
    <property type="protein sequence ID" value="KAI6659663.1"/>
    <property type="molecule type" value="Genomic_DNA"/>
</dbReference>
<organism evidence="1 2">
    <name type="scientific">Oopsacas minuta</name>
    <dbReference type="NCBI Taxonomy" id="111878"/>
    <lineage>
        <taxon>Eukaryota</taxon>
        <taxon>Metazoa</taxon>
        <taxon>Porifera</taxon>
        <taxon>Hexactinellida</taxon>
        <taxon>Hexasterophora</taxon>
        <taxon>Lyssacinosida</taxon>
        <taxon>Leucopsacidae</taxon>
        <taxon>Oopsacas</taxon>
    </lineage>
</organism>
<dbReference type="AlphaFoldDB" id="A0AAV7KFL6"/>
<dbReference type="InterPro" id="IPR012337">
    <property type="entry name" value="RNaseH-like_sf"/>
</dbReference>
<dbReference type="Proteomes" id="UP001165289">
    <property type="component" value="Unassembled WGS sequence"/>
</dbReference>